<dbReference type="Gene3D" id="3.40.50.150">
    <property type="entry name" value="Vaccinia Virus protein VP39"/>
    <property type="match status" value="1"/>
</dbReference>
<dbReference type="Pfam" id="PF13489">
    <property type="entry name" value="Methyltransf_23"/>
    <property type="match status" value="1"/>
</dbReference>
<dbReference type="CDD" id="cd02440">
    <property type="entry name" value="AdoMet_MTases"/>
    <property type="match status" value="1"/>
</dbReference>
<dbReference type="GO" id="GO:0008168">
    <property type="term" value="F:methyltransferase activity"/>
    <property type="evidence" value="ECO:0007669"/>
    <property type="project" value="UniProtKB-KW"/>
</dbReference>
<keyword evidence="2" id="KW-1185">Reference proteome</keyword>
<dbReference type="AlphaFoldDB" id="A0A6L7I078"/>
<keyword evidence="1" id="KW-0808">Transferase</keyword>
<keyword evidence="1" id="KW-0489">Methyltransferase</keyword>
<dbReference type="InterPro" id="IPR029063">
    <property type="entry name" value="SAM-dependent_MTases_sf"/>
</dbReference>
<gene>
    <name evidence="1" type="ORF">GNT65_14940</name>
</gene>
<reference evidence="1 2" key="1">
    <citation type="submission" date="2019-12" db="EMBL/GenBank/DDBJ databases">
        <title>Shewanella insulae sp. nov., isolated from a tidal flat.</title>
        <authorList>
            <person name="Yoon J.-H."/>
        </authorList>
    </citation>
    <scope>NUCLEOTIDE SEQUENCE [LARGE SCALE GENOMIC DNA]</scope>
    <source>
        <strain evidence="1 2">JBTF-M18</strain>
    </source>
</reference>
<organism evidence="1 2">
    <name type="scientific">Shewanella insulae</name>
    <dbReference type="NCBI Taxonomy" id="2681496"/>
    <lineage>
        <taxon>Bacteria</taxon>
        <taxon>Pseudomonadati</taxon>
        <taxon>Pseudomonadota</taxon>
        <taxon>Gammaproteobacteria</taxon>
        <taxon>Alteromonadales</taxon>
        <taxon>Shewanellaceae</taxon>
        <taxon>Shewanella</taxon>
    </lineage>
</organism>
<dbReference type="GO" id="GO:0032259">
    <property type="term" value="P:methylation"/>
    <property type="evidence" value="ECO:0007669"/>
    <property type="project" value="UniProtKB-KW"/>
</dbReference>
<proteinExistence type="predicted"/>
<protein>
    <submittedName>
        <fullName evidence="1">Methyltransferase domain-containing protein</fullName>
    </submittedName>
</protein>
<dbReference type="SUPFAM" id="SSF53335">
    <property type="entry name" value="S-adenosyl-L-methionine-dependent methyltransferases"/>
    <property type="match status" value="1"/>
</dbReference>
<dbReference type="EMBL" id="WRPA01000014">
    <property type="protein sequence ID" value="MXR69957.1"/>
    <property type="molecule type" value="Genomic_DNA"/>
</dbReference>
<name>A0A6L7I078_9GAMM</name>
<evidence type="ECO:0000313" key="2">
    <source>
        <dbReference type="Proteomes" id="UP000474778"/>
    </source>
</evidence>
<sequence length="244" mass="28102">MLRSKLYRWFFVVISPYLPNTDVGQFIKWKLALLLVGDEFHQHNLLNNRDKLTPHFAHNTPLQADLAELLPSDATTNVKVLDIGAGPVSKVGKIHNGHEIELVPIDPMADKYQKILNALNLQPKYWTRYGEGERLSQQFEQNSFDLIHARNSIDHCLNPIKVIEEAITVLKPKHYFYLNHYRNEGKAAKYYGLHQWNFDVVDGDFIISNRFGEQINVNNTLSGKALVHLTKHTAERLVVVIQKQ</sequence>
<comment type="caution">
    <text evidence="1">The sequence shown here is derived from an EMBL/GenBank/DDBJ whole genome shotgun (WGS) entry which is preliminary data.</text>
</comment>
<accession>A0A6L7I078</accession>
<dbReference type="Proteomes" id="UP000474778">
    <property type="component" value="Unassembled WGS sequence"/>
</dbReference>
<evidence type="ECO:0000313" key="1">
    <source>
        <dbReference type="EMBL" id="MXR69957.1"/>
    </source>
</evidence>